<dbReference type="Proteomes" id="UP000240892">
    <property type="component" value="Unassembled WGS sequence"/>
</dbReference>
<sequence length="82" mass="9747">MLKPKQWILKVVVSYLRRKQVPQHLWPENIKKIGSWFFLGSTLTIFPLLIMDHVHLSIIIMFQLMFLACIFIGNFLVDYAKK</sequence>
<evidence type="ECO:0000313" key="3">
    <source>
        <dbReference type="Proteomes" id="UP000240892"/>
    </source>
</evidence>
<keyword evidence="1" id="KW-0812">Transmembrane</keyword>
<organism evidence="2 3">
    <name type="scientific">Kluyvera genomosp. 2</name>
    <dbReference type="NCBI Taxonomy" id="2774054"/>
    <lineage>
        <taxon>Bacteria</taxon>
        <taxon>Pseudomonadati</taxon>
        <taxon>Pseudomonadota</taxon>
        <taxon>Gammaproteobacteria</taxon>
        <taxon>Enterobacterales</taxon>
        <taxon>Enterobacteriaceae</taxon>
        <taxon>Kluyvera</taxon>
    </lineage>
</organism>
<feature type="transmembrane region" description="Helical" evidence="1">
    <location>
        <begin position="33"/>
        <end position="50"/>
    </location>
</feature>
<reference evidence="2 3" key="1">
    <citation type="submission" date="2018-03" db="EMBL/GenBank/DDBJ databases">
        <title>First report of an OXA-48+CTX-M-M-producing Kluyvera ascorbata clone recovered from patients admitted in a University Hospital in Madrid, Spain.</title>
        <authorList>
            <person name="Hernandez-Garcia M."/>
            <person name="Leon-Sampedro R."/>
            <person name="Perez-Viso B."/>
            <person name="Morosini M.I."/>
            <person name="Lopez-Fresnena N."/>
            <person name="Coque T.M."/>
            <person name="Bonten M."/>
            <person name="Malhotra-Kumar S."/>
            <person name="Ruiz-Garbajosa P."/>
            <person name="Canton R."/>
        </authorList>
    </citation>
    <scope>NUCLEOTIDE SEQUENCE [LARGE SCALE GENOMIC DNA]</scope>
    <source>
        <strain evidence="2 3">KA2</strain>
    </source>
</reference>
<accession>A0A2T2XVC3</accession>
<proteinExistence type="predicted"/>
<feature type="transmembrane region" description="Helical" evidence="1">
    <location>
        <begin position="56"/>
        <end position="77"/>
    </location>
</feature>
<gene>
    <name evidence="2" type="ORF">C8256_24330</name>
</gene>
<dbReference type="EMBL" id="PYHO01000040">
    <property type="protein sequence ID" value="PSR44226.1"/>
    <property type="molecule type" value="Genomic_DNA"/>
</dbReference>
<keyword evidence="1" id="KW-1133">Transmembrane helix</keyword>
<keyword evidence="3" id="KW-1185">Reference proteome</keyword>
<dbReference type="AlphaFoldDB" id="A0A2T2XVC3"/>
<evidence type="ECO:0000256" key="1">
    <source>
        <dbReference type="SAM" id="Phobius"/>
    </source>
</evidence>
<name>A0A2T2XVC3_9ENTR</name>
<comment type="caution">
    <text evidence="2">The sequence shown here is derived from an EMBL/GenBank/DDBJ whole genome shotgun (WGS) entry which is preliminary data.</text>
</comment>
<evidence type="ECO:0000313" key="2">
    <source>
        <dbReference type="EMBL" id="PSR44226.1"/>
    </source>
</evidence>
<protein>
    <submittedName>
        <fullName evidence="2">Uncharacterized protein</fullName>
    </submittedName>
</protein>
<keyword evidence="1" id="KW-0472">Membrane</keyword>